<keyword evidence="5" id="KW-1185">Reference proteome</keyword>
<dbReference type="PANTHER" id="PTHR16515">
    <property type="entry name" value="PR DOMAIN ZINC FINGER PROTEIN"/>
    <property type="match status" value="1"/>
</dbReference>
<dbReference type="OMA" id="VAWFGEE"/>
<feature type="domain" description="C2H2-type" evidence="3">
    <location>
        <begin position="314"/>
        <end position="341"/>
    </location>
</feature>
<feature type="domain" description="C2H2-type" evidence="3">
    <location>
        <begin position="286"/>
        <end position="313"/>
    </location>
</feature>
<dbReference type="InterPro" id="IPR036236">
    <property type="entry name" value="Znf_C2H2_sf"/>
</dbReference>
<dbReference type="KEGG" id="clec:106669152"/>
<proteinExistence type="predicted"/>
<dbReference type="FunFam" id="3.30.160.60:FF:004173">
    <property type="match status" value="1"/>
</dbReference>
<dbReference type="AlphaFoldDB" id="A0A8I6RYX1"/>
<evidence type="ECO:0000259" key="3">
    <source>
        <dbReference type="PROSITE" id="PS50157"/>
    </source>
</evidence>
<dbReference type="SMART" id="SM00355">
    <property type="entry name" value="ZnF_C2H2"/>
    <property type="match status" value="4"/>
</dbReference>
<feature type="domain" description="C2H2-type" evidence="3">
    <location>
        <begin position="118"/>
        <end position="142"/>
    </location>
</feature>
<dbReference type="GO" id="GO:0005634">
    <property type="term" value="C:nucleus"/>
    <property type="evidence" value="ECO:0007669"/>
    <property type="project" value="TreeGrafter"/>
</dbReference>
<dbReference type="SUPFAM" id="SSF57667">
    <property type="entry name" value="beta-beta-alpha zinc fingers"/>
    <property type="match status" value="2"/>
</dbReference>
<accession>A0A8I6RYX1</accession>
<evidence type="ECO:0000313" key="5">
    <source>
        <dbReference type="Proteomes" id="UP000494040"/>
    </source>
</evidence>
<dbReference type="OrthoDB" id="9998363at2759"/>
<feature type="compositionally biased region" description="Polar residues" evidence="2">
    <location>
        <begin position="188"/>
        <end position="201"/>
    </location>
</feature>
<evidence type="ECO:0000313" key="4">
    <source>
        <dbReference type="EnsemblMetazoa" id="XP_014253941.1"/>
    </source>
</evidence>
<feature type="domain" description="C2H2-type" evidence="3">
    <location>
        <begin position="343"/>
        <end position="371"/>
    </location>
</feature>
<dbReference type="CTD" id="59336"/>
<dbReference type="InterPro" id="IPR050331">
    <property type="entry name" value="Zinc_finger"/>
</dbReference>
<evidence type="ECO:0000256" key="1">
    <source>
        <dbReference type="PROSITE-ProRule" id="PRU00042"/>
    </source>
</evidence>
<dbReference type="PROSITE" id="PS50157">
    <property type="entry name" value="ZINC_FINGER_C2H2_2"/>
    <property type="match status" value="4"/>
</dbReference>
<sequence length="372" mass="42640">MKVVAGQDLPQGATSYDISINPVSSALTTKVITLKQTAQGRITCGDDETLVHHIKFSDDIHGCNCVLERGSIAGTVRLHTTRTIRKGDEMYMWFTQDLLAAMDIPFLNPINILGEKNYTCHRCGRTFEFPNPLKIHLGLDCGVLKRRDLWKRLRASLSINAPREGPEFIFRLSLKKRKPALSDIKNYKSPSPVFSSYSNPSPDRCEPQTEETRPSSEPPRSSAFRPYLNPPPTEEFKEISLFEKEPMMNVERVQIPELVTKEHYLNQQAAEIETLVSNLGQSKQGHLCLYCGKIYSRKYGLKIHIRTHTGFKPLKCKFCLRPFGDPSNLNKHVRLHADTDTPYRCRLCGKMLVRRRDLERHMKSRHDVEEDF</sequence>
<dbReference type="EnsemblMetazoa" id="XM_014398455.2">
    <property type="protein sequence ID" value="XP_014253941.1"/>
    <property type="gene ID" value="LOC106669152"/>
</dbReference>
<dbReference type="Proteomes" id="UP000494040">
    <property type="component" value="Unassembled WGS sequence"/>
</dbReference>
<feature type="compositionally biased region" description="Basic and acidic residues" evidence="2">
    <location>
        <begin position="203"/>
        <end position="214"/>
    </location>
</feature>
<dbReference type="PANTHER" id="PTHR16515:SF21">
    <property type="entry name" value="PR DOMAIN ZINC FINGER PROTEIN 13"/>
    <property type="match status" value="1"/>
</dbReference>
<keyword evidence="1" id="KW-0479">Metal-binding</keyword>
<dbReference type="GeneID" id="106669152"/>
<organism evidence="4 5">
    <name type="scientific">Cimex lectularius</name>
    <name type="common">Bed bug</name>
    <name type="synonym">Acanthia lectularia</name>
    <dbReference type="NCBI Taxonomy" id="79782"/>
    <lineage>
        <taxon>Eukaryota</taxon>
        <taxon>Metazoa</taxon>
        <taxon>Ecdysozoa</taxon>
        <taxon>Arthropoda</taxon>
        <taxon>Hexapoda</taxon>
        <taxon>Insecta</taxon>
        <taxon>Pterygota</taxon>
        <taxon>Neoptera</taxon>
        <taxon>Paraneoptera</taxon>
        <taxon>Hemiptera</taxon>
        <taxon>Heteroptera</taxon>
        <taxon>Panheteroptera</taxon>
        <taxon>Cimicomorpha</taxon>
        <taxon>Cimicidae</taxon>
        <taxon>Cimex</taxon>
    </lineage>
</organism>
<dbReference type="InterPro" id="IPR013087">
    <property type="entry name" value="Znf_C2H2_type"/>
</dbReference>
<feature type="region of interest" description="Disordered" evidence="2">
    <location>
        <begin position="183"/>
        <end position="228"/>
    </location>
</feature>
<evidence type="ECO:0000256" key="2">
    <source>
        <dbReference type="SAM" id="MobiDB-lite"/>
    </source>
</evidence>
<dbReference type="GO" id="GO:0010468">
    <property type="term" value="P:regulation of gene expression"/>
    <property type="evidence" value="ECO:0007669"/>
    <property type="project" value="TreeGrafter"/>
</dbReference>
<dbReference type="Gene3D" id="3.30.160.60">
    <property type="entry name" value="Classic Zinc Finger"/>
    <property type="match status" value="2"/>
</dbReference>
<keyword evidence="1" id="KW-0862">Zinc</keyword>
<reference evidence="4" key="1">
    <citation type="submission" date="2022-01" db="UniProtKB">
        <authorList>
            <consortium name="EnsemblMetazoa"/>
        </authorList>
    </citation>
    <scope>IDENTIFICATION</scope>
</reference>
<name>A0A8I6RYX1_CIMLE</name>
<dbReference type="GO" id="GO:0008270">
    <property type="term" value="F:zinc ion binding"/>
    <property type="evidence" value="ECO:0007669"/>
    <property type="project" value="UniProtKB-KW"/>
</dbReference>
<keyword evidence="1" id="KW-0863">Zinc-finger</keyword>
<dbReference type="Pfam" id="PF00096">
    <property type="entry name" value="zf-C2H2"/>
    <property type="match status" value="3"/>
</dbReference>
<protein>
    <recommendedName>
        <fullName evidence="3">C2H2-type domain-containing protein</fullName>
    </recommendedName>
</protein>
<dbReference type="RefSeq" id="XP_014253941.1">
    <property type="nucleotide sequence ID" value="XM_014398455.2"/>
</dbReference>
<dbReference type="PROSITE" id="PS00028">
    <property type="entry name" value="ZINC_FINGER_C2H2_1"/>
    <property type="match status" value="3"/>
</dbReference>